<dbReference type="STRING" id="329046.A0A1Y2CHH6"/>
<evidence type="ECO:0000313" key="9">
    <source>
        <dbReference type="EMBL" id="ORY46500.1"/>
    </source>
</evidence>
<feature type="domain" description="ERCC1-like central" evidence="8">
    <location>
        <begin position="15"/>
        <end position="127"/>
    </location>
</feature>
<dbReference type="GO" id="GO:0070914">
    <property type="term" value="P:UV-damage excision repair"/>
    <property type="evidence" value="ECO:0007669"/>
    <property type="project" value="TreeGrafter"/>
</dbReference>
<dbReference type="GO" id="GO:0006289">
    <property type="term" value="P:nucleotide-excision repair"/>
    <property type="evidence" value="ECO:0007669"/>
    <property type="project" value="UniProtKB-ARBA"/>
</dbReference>
<dbReference type="Pfam" id="PF14520">
    <property type="entry name" value="HHH_5"/>
    <property type="match status" value="1"/>
</dbReference>
<evidence type="ECO:0000256" key="1">
    <source>
        <dbReference type="ARBA" id="ARBA00004123"/>
    </source>
</evidence>
<dbReference type="PANTHER" id="PTHR12749">
    <property type="entry name" value="EXCISION REPAIR CROSS-COMPLEMENTING 1 ERCC1"/>
    <property type="match status" value="1"/>
</dbReference>
<dbReference type="AlphaFoldDB" id="A0A1Y2CHH6"/>
<evidence type="ECO:0000259" key="8">
    <source>
        <dbReference type="Pfam" id="PF03834"/>
    </source>
</evidence>
<dbReference type="Gene3D" id="3.40.50.10130">
    <property type="match status" value="1"/>
</dbReference>
<dbReference type="FunFam" id="3.40.50.10130:FF:000001">
    <property type="entry name" value="DNA excision repair protein ERCC-1"/>
    <property type="match status" value="1"/>
</dbReference>
<dbReference type="SUPFAM" id="SSF52980">
    <property type="entry name" value="Restriction endonuclease-like"/>
    <property type="match status" value="1"/>
</dbReference>
<dbReference type="Pfam" id="PF03834">
    <property type="entry name" value="Rad10"/>
    <property type="match status" value="1"/>
</dbReference>
<evidence type="ECO:0000256" key="5">
    <source>
        <dbReference type="ARBA" id="ARBA00023204"/>
    </source>
</evidence>
<dbReference type="GO" id="GO:0000110">
    <property type="term" value="C:nucleotide-excision repair factor 1 complex"/>
    <property type="evidence" value="ECO:0007669"/>
    <property type="project" value="TreeGrafter"/>
</dbReference>
<dbReference type="OrthoDB" id="10262814at2759"/>
<dbReference type="InterPro" id="IPR047260">
    <property type="entry name" value="ERCC1-like_central_dom"/>
</dbReference>
<evidence type="ECO:0000256" key="6">
    <source>
        <dbReference type="ARBA" id="ARBA00023242"/>
    </source>
</evidence>
<dbReference type="SUPFAM" id="SSF47781">
    <property type="entry name" value="RuvA domain 2-like"/>
    <property type="match status" value="1"/>
</dbReference>
<dbReference type="GO" id="GO:0070522">
    <property type="term" value="C:ERCC4-ERCC1 complex"/>
    <property type="evidence" value="ECO:0007669"/>
    <property type="project" value="TreeGrafter"/>
</dbReference>
<gene>
    <name evidence="9" type="ORF">BCR33DRAFT_129860</name>
</gene>
<evidence type="ECO:0000256" key="3">
    <source>
        <dbReference type="ARBA" id="ARBA00022763"/>
    </source>
</evidence>
<dbReference type="Gene3D" id="1.10.150.20">
    <property type="entry name" value="5' to 3' exonuclease, C-terminal subdomain"/>
    <property type="match status" value="1"/>
</dbReference>
<comment type="caution">
    <text evidence="9">The sequence shown here is derived from an EMBL/GenBank/DDBJ whole genome shotgun (WGS) entry which is preliminary data.</text>
</comment>
<dbReference type="GO" id="GO:0006302">
    <property type="term" value="P:double-strand break repair"/>
    <property type="evidence" value="ECO:0007669"/>
    <property type="project" value="UniProtKB-ARBA"/>
</dbReference>
<comment type="similarity">
    <text evidence="2">Belongs to the ERCC1/RAD10/SWI10 family.</text>
</comment>
<accession>A0A1Y2CHH6</accession>
<keyword evidence="10" id="KW-1185">Reference proteome</keyword>
<dbReference type="EMBL" id="MCGO01000016">
    <property type="protein sequence ID" value="ORY46500.1"/>
    <property type="molecule type" value="Genomic_DNA"/>
</dbReference>
<dbReference type="InterPro" id="IPR004579">
    <property type="entry name" value="ERCC1/RAD10/SWI10"/>
</dbReference>
<dbReference type="GO" id="GO:0003684">
    <property type="term" value="F:damaged DNA binding"/>
    <property type="evidence" value="ECO:0007669"/>
    <property type="project" value="InterPro"/>
</dbReference>
<evidence type="ECO:0000256" key="7">
    <source>
        <dbReference type="ARBA" id="ARBA00071993"/>
    </source>
</evidence>
<keyword evidence="5" id="KW-0234">DNA repair</keyword>
<name>A0A1Y2CHH6_9FUNG</name>
<evidence type="ECO:0000256" key="2">
    <source>
        <dbReference type="ARBA" id="ARBA00008283"/>
    </source>
</evidence>
<evidence type="ECO:0000256" key="4">
    <source>
        <dbReference type="ARBA" id="ARBA00023125"/>
    </source>
</evidence>
<dbReference type="NCBIfam" id="TIGR00597">
    <property type="entry name" value="rad10"/>
    <property type="match status" value="1"/>
</dbReference>
<evidence type="ECO:0000313" key="10">
    <source>
        <dbReference type="Proteomes" id="UP000193642"/>
    </source>
</evidence>
<dbReference type="GO" id="GO:0003697">
    <property type="term" value="F:single-stranded DNA binding"/>
    <property type="evidence" value="ECO:0007669"/>
    <property type="project" value="TreeGrafter"/>
</dbReference>
<keyword evidence="3" id="KW-0227">DNA damage</keyword>
<dbReference type="PANTHER" id="PTHR12749:SF0">
    <property type="entry name" value="DNA EXCISION REPAIR PROTEIN ERCC-1"/>
    <property type="match status" value="1"/>
</dbReference>
<dbReference type="InterPro" id="IPR011335">
    <property type="entry name" value="Restrct_endonuc-II-like"/>
</dbReference>
<proteinExistence type="inferred from homology"/>
<reference evidence="9 10" key="1">
    <citation type="submission" date="2016-07" db="EMBL/GenBank/DDBJ databases">
        <title>Pervasive Adenine N6-methylation of Active Genes in Fungi.</title>
        <authorList>
            <consortium name="DOE Joint Genome Institute"/>
            <person name="Mondo S.J."/>
            <person name="Dannebaum R.O."/>
            <person name="Kuo R.C."/>
            <person name="Labutti K."/>
            <person name="Haridas S."/>
            <person name="Kuo A."/>
            <person name="Salamov A."/>
            <person name="Ahrendt S.R."/>
            <person name="Lipzen A."/>
            <person name="Sullivan W."/>
            <person name="Andreopoulos W.B."/>
            <person name="Clum A."/>
            <person name="Lindquist E."/>
            <person name="Daum C."/>
            <person name="Ramamoorthy G.K."/>
            <person name="Gryganskyi A."/>
            <person name="Culley D."/>
            <person name="Magnuson J.K."/>
            <person name="James T.Y."/>
            <person name="O'Malley M.A."/>
            <person name="Stajich J.E."/>
            <person name="Spatafora J.W."/>
            <person name="Visel A."/>
            <person name="Grigoriev I.V."/>
        </authorList>
    </citation>
    <scope>NUCLEOTIDE SEQUENCE [LARGE SCALE GENOMIC DNA]</scope>
    <source>
        <strain evidence="9 10">JEL800</strain>
    </source>
</reference>
<comment type="subcellular location">
    <subcellularLocation>
        <location evidence="1">Nucleus</location>
    </subcellularLocation>
</comment>
<dbReference type="FunFam" id="1.10.150.20:FF:000017">
    <property type="entry name" value="DNA excision repair protein ERCC-1"/>
    <property type="match status" value="1"/>
</dbReference>
<keyword evidence="4" id="KW-0238">DNA-binding</keyword>
<dbReference type="InterPro" id="IPR010994">
    <property type="entry name" value="RuvA_2-like"/>
</dbReference>
<sequence>MQTQPTNQSRNSSRVLVNHNQKGNQVLSFIKKVPWEHANIPADYQVGANSGVLYLSLKYHRLKPEYIYERMKQLSNQYALRIILCAVDIDDHQQAIRELTKACILAGYTLFLAWSAEEAGRYIETFKAFEYKSPDMIKERVETDNFSKLTDCLVQVKSINKTDVLTLVSNFGSFKSIVEASPDELSLLPGFGDQKVTRLVEAVQSPFLLENEGRS</sequence>
<protein>
    <recommendedName>
        <fullName evidence="7">DNA excision repair protein ERCC-1</fullName>
    </recommendedName>
</protein>
<dbReference type="CDD" id="cd22325">
    <property type="entry name" value="ERCC1_C-like"/>
    <property type="match status" value="1"/>
</dbReference>
<dbReference type="GO" id="GO:0006312">
    <property type="term" value="P:mitotic recombination"/>
    <property type="evidence" value="ECO:0007669"/>
    <property type="project" value="TreeGrafter"/>
</dbReference>
<keyword evidence="6" id="KW-0539">Nucleus</keyword>
<organism evidence="9 10">
    <name type="scientific">Rhizoclosmatium globosum</name>
    <dbReference type="NCBI Taxonomy" id="329046"/>
    <lineage>
        <taxon>Eukaryota</taxon>
        <taxon>Fungi</taxon>
        <taxon>Fungi incertae sedis</taxon>
        <taxon>Chytridiomycota</taxon>
        <taxon>Chytridiomycota incertae sedis</taxon>
        <taxon>Chytridiomycetes</taxon>
        <taxon>Chytridiales</taxon>
        <taxon>Chytriomycetaceae</taxon>
        <taxon>Rhizoclosmatium</taxon>
    </lineage>
</organism>
<dbReference type="Proteomes" id="UP000193642">
    <property type="component" value="Unassembled WGS sequence"/>
</dbReference>